<accession>A0A8J7SEV5</accession>
<comment type="caution">
    <text evidence="2">The sequence shown here is derived from an EMBL/GenBank/DDBJ whole genome shotgun (WGS) entry which is preliminary data.</text>
</comment>
<dbReference type="InterPro" id="IPR036388">
    <property type="entry name" value="WH-like_DNA-bd_sf"/>
</dbReference>
<proteinExistence type="predicted"/>
<dbReference type="InterPro" id="IPR026433">
    <property type="entry name" value="MarR_EPS"/>
</dbReference>
<dbReference type="SUPFAM" id="SSF46785">
    <property type="entry name" value="Winged helix' DNA-binding domain"/>
    <property type="match status" value="1"/>
</dbReference>
<evidence type="ECO:0000313" key="3">
    <source>
        <dbReference type="Proteomes" id="UP000655420"/>
    </source>
</evidence>
<gene>
    <name evidence="2" type="ORF">H0I76_11165</name>
</gene>
<protein>
    <submittedName>
        <fullName evidence="2">MarR family EPS-associated transcriptional regulator</fullName>
    </submittedName>
</protein>
<evidence type="ECO:0000313" key="2">
    <source>
        <dbReference type="EMBL" id="MBK0399751.1"/>
    </source>
</evidence>
<keyword evidence="3" id="KW-1185">Reference proteome</keyword>
<sequence>MASLAHPLPNNHDDIRFRILRLIEQNPEISQRQLSREVGVSLGKLNYCIQALVEKGEVKIKNFRVSPNKLQYAYLLTPAGLAAKASLTAGFLRRKQAEYDELKAEIEELSKELDPHKRSNG</sequence>
<name>A0A8J7SEV5_9RHOB</name>
<dbReference type="Pfam" id="PF13412">
    <property type="entry name" value="HTH_24"/>
    <property type="match status" value="1"/>
</dbReference>
<feature type="coiled-coil region" evidence="1">
    <location>
        <begin position="92"/>
        <end position="119"/>
    </location>
</feature>
<dbReference type="Proteomes" id="UP000655420">
    <property type="component" value="Unassembled WGS sequence"/>
</dbReference>
<dbReference type="NCBIfam" id="TIGR04176">
    <property type="entry name" value="MarR_EPS"/>
    <property type="match status" value="1"/>
</dbReference>
<dbReference type="RefSeq" id="WP_200609943.1">
    <property type="nucleotide sequence ID" value="NZ_JAEHHL010000006.1"/>
</dbReference>
<dbReference type="AlphaFoldDB" id="A0A8J7SEV5"/>
<dbReference type="EMBL" id="JAEHHL010000006">
    <property type="protein sequence ID" value="MBK0399751.1"/>
    <property type="molecule type" value="Genomic_DNA"/>
</dbReference>
<organism evidence="2 3">
    <name type="scientific">Thermohalobaculum xanthum</name>
    <dbReference type="NCBI Taxonomy" id="2753746"/>
    <lineage>
        <taxon>Bacteria</taxon>
        <taxon>Pseudomonadati</taxon>
        <taxon>Pseudomonadota</taxon>
        <taxon>Alphaproteobacteria</taxon>
        <taxon>Rhodobacterales</taxon>
        <taxon>Paracoccaceae</taxon>
        <taxon>Thermohalobaculum</taxon>
    </lineage>
</organism>
<dbReference type="InterPro" id="IPR036390">
    <property type="entry name" value="WH_DNA-bd_sf"/>
</dbReference>
<keyword evidence="1" id="KW-0175">Coiled coil</keyword>
<dbReference type="Gene3D" id="1.10.10.10">
    <property type="entry name" value="Winged helix-like DNA-binding domain superfamily/Winged helix DNA-binding domain"/>
    <property type="match status" value="1"/>
</dbReference>
<reference evidence="2" key="1">
    <citation type="submission" date="2020-12" db="EMBL/GenBank/DDBJ databases">
        <title>Bacterial taxonomy.</title>
        <authorList>
            <person name="Pan X."/>
        </authorList>
    </citation>
    <scope>NUCLEOTIDE SEQUENCE</scope>
    <source>
        <strain evidence="2">M0105</strain>
    </source>
</reference>
<evidence type="ECO:0000256" key="1">
    <source>
        <dbReference type="SAM" id="Coils"/>
    </source>
</evidence>